<accession>A0AAD1Y5S1</accession>
<feature type="transmembrane region" description="Helical" evidence="3">
    <location>
        <begin position="46"/>
        <end position="67"/>
    </location>
</feature>
<dbReference type="GO" id="GO:0046854">
    <property type="term" value="P:phosphatidylinositol phosphate biosynthetic process"/>
    <property type="evidence" value="ECO:0007669"/>
    <property type="project" value="TreeGrafter"/>
</dbReference>
<dbReference type="GO" id="GO:0016308">
    <property type="term" value="F:1-phosphatidylinositol-4-phosphate 5-kinase activity"/>
    <property type="evidence" value="ECO:0007669"/>
    <property type="project" value="TreeGrafter"/>
</dbReference>
<dbReference type="Pfam" id="PF01504">
    <property type="entry name" value="PIP5K"/>
    <property type="match status" value="2"/>
</dbReference>
<dbReference type="GO" id="GO:0005886">
    <property type="term" value="C:plasma membrane"/>
    <property type="evidence" value="ECO:0007669"/>
    <property type="project" value="TreeGrafter"/>
</dbReference>
<dbReference type="Proteomes" id="UP001295684">
    <property type="component" value="Unassembled WGS sequence"/>
</dbReference>
<proteinExistence type="predicted"/>
<dbReference type="InterPro" id="IPR023610">
    <property type="entry name" value="PInositol-4/5-P-5/4-kinase"/>
</dbReference>
<reference evidence="5" key="1">
    <citation type="submission" date="2023-07" db="EMBL/GenBank/DDBJ databases">
        <authorList>
            <consortium name="AG Swart"/>
            <person name="Singh M."/>
            <person name="Singh A."/>
            <person name="Seah K."/>
            <person name="Emmerich C."/>
        </authorList>
    </citation>
    <scope>NUCLEOTIDE SEQUENCE</scope>
    <source>
        <strain evidence="5">DP1</strain>
    </source>
</reference>
<evidence type="ECO:0000313" key="5">
    <source>
        <dbReference type="EMBL" id="CAI2383477.1"/>
    </source>
</evidence>
<evidence type="ECO:0000256" key="3">
    <source>
        <dbReference type="SAM" id="Phobius"/>
    </source>
</evidence>
<name>A0AAD1Y5S1_EUPCR</name>
<feature type="domain" description="PIPK" evidence="4">
    <location>
        <begin position="363"/>
        <end position="892"/>
    </location>
</feature>
<feature type="compositionally biased region" description="Polar residues" evidence="2">
    <location>
        <begin position="299"/>
        <end position="313"/>
    </location>
</feature>
<protein>
    <recommendedName>
        <fullName evidence="4">PIPK domain-containing protein</fullName>
    </recommendedName>
</protein>
<dbReference type="InterPro" id="IPR027484">
    <property type="entry name" value="PInositol-4-P-5-kinase_N"/>
</dbReference>
<dbReference type="AlphaFoldDB" id="A0AAD1Y5S1"/>
<keyword evidence="3" id="KW-1133">Transmembrane helix</keyword>
<feature type="compositionally biased region" description="Basic and acidic residues" evidence="2">
    <location>
        <begin position="612"/>
        <end position="622"/>
    </location>
</feature>
<dbReference type="PANTHER" id="PTHR23086">
    <property type="entry name" value="PHOSPHATIDYLINOSITOL-4-PHOSPHATE 5-KINASE"/>
    <property type="match status" value="1"/>
</dbReference>
<organism evidence="5 6">
    <name type="scientific">Euplotes crassus</name>
    <dbReference type="NCBI Taxonomy" id="5936"/>
    <lineage>
        <taxon>Eukaryota</taxon>
        <taxon>Sar</taxon>
        <taxon>Alveolata</taxon>
        <taxon>Ciliophora</taxon>
        <taxon>Intramacronucleata</taxon>
        <taxon>Spirotrichea</taxon>
        <taxon>Hypotrichia</taxon>
        <taxon>Euplotida</taxon>
        <taxon>Euplotidae</taxon>
        <taxon>Moneuplotes</taxon>
    </lineage>
</organism>
<dbReference type="EMBL" id="CAMPGE010025750">
    <property type="protein sequence ID" value="CAI2383477.1"/>
    <property type="molecule type" value="Genomic_DNA"/>
</dbReference>
<evidence type="ECO:0000259" key="4">
    <source>
        <dbReference type="PROSITE" id="PS51455"/>
    </source>
</evidence>
<keyword evidence="1" id="KW-0418">Kinase</keyword>
<gene>
    <name evidence="5" type="ORF">ECRASSUSDP1_LOCUS24979</name>
</gene>
<feature type="transmembrane region" description="Helical" evidence="3">
    <location>
        <begin position="87"/>
        <end position="109"/>
    </location>
</feature>
<dbReference type="SMART" id="SM00330">
    <property type="entry name" value="PIPKc"/>
    <property type="match status" value="1"/>
</dbReference>
<feature type="transmembrane region" description="Helical" evidence="3">
    <location>
        <begin position="12"/>
        <end position="34"/>
    </location>
</feature>
<keyword evidence="3" id="KW-0812">Transmembrane</keyword>
<feature type="transmembrane region" description="Helical" evidence="3">
    <location>
        <begin position="121"/>
        <end position="140"/>
    </location>
</feature>
<evidence type="ECO:0000256" key="2">
    <source>
        <dbReference type="SAM" id="MobiDB-lite"/>
    </source>
</evidence>
<dbReference type="PANTHER" id="PTHR23086:SF8">
    <property type="entry name" value="PHOSPHATIDYLINOSITOL 5-PHOSPHATE 4-KINASE, ISOFORM A"/>
    <property type="match status" value="1"/>
</dbReference>
<dbReference type="Gene3D" id="3.30.800.10">
    <property type="entry name" value="Phosphatidylinositol Phosphate Kinase II Beta"/>
    <property type="match status" value="1"/>
</dbReference>
<dbReference type="SUPFAM" id="SSF56104">
    <property type="entry name" value="SAICAR synthase-like"/>
    <property type="match status" value="2"/>
</dbReference>
<feature type="transmembrane region" description="Helical" evidence="3">
    <location>
        <begin position="160"/>
        <end position="184"/>
    </location>
</feature>
<evidence type="ECO:0000313" key="6">
    <source>
        <dbReference type="Proteomes" id="UP001295684"/>
    </source>
</evidence>
<dbReference type="PROSITE" id="PS51455">
    <property type="entry name" value="PIPK"/>
    <property type="match status" value="1"/>
</dbReference>
<feature type="transmembrane region" description="Helical" evidence="3">
    <location>
        <begin position="196"/>
        <end position="221"/>
    </location>
</feature>
<feature type="compositionally biased region" description="Basic and acidic residues" evidence="2">
    <location>
        <begin position="629"/>
        <end position="639"/>
    </location>
</feature>
<keyword evidence="1" id="KW-0808">Transferase</keyword>
<evidence type="ECO:0000256" key="1">
    <source>
        <dbReference type="PROSITE-ProRule" id="PRU00781"/>
    </source>
</evidence>
<keyword evidence="3" id="KW-0472">Membrane</keyword>
<keyword evidence="6" id="KW-1185">Reference proteome</keyword>
<dbReference type="Gene3D" id="3.30.810.10">
    <property type="entry name" value="2-Layer Sandwich"/>
    <property type="match status" value="1"/>
</dbReference>
<feature type="transmembrane region" description="Helical" evidence="3">
    <location>
        <begin position="241"/>
        <end position="265"/>
    </location>
</feature>
<keyword evidence="1" id="KW-0067">ATP-binding</keyword>
<dbReference type="InterPro" id="IPR002498">
    <property type="entry name" value="PInositol-4-P-4/5-kinase_core"/>
</dbReference>
<feature type="region of interest" description="Disordered" evidence="2">
    <location>
        <begin position="594"/>
        <end position="650"/>
    </location>
</feature>
<feature type="region of interest" description="Disordered" evidence="2">
    <location>
        <begin position="294"/>
        <end position="315"/>
    </location>
</feature>
<keyword evidence="1" id="KW-0547">Nucleotide-binding</keyword>
<dbReference type="GO" id="GO:0005524">
    <property type="term" value="F:ATP binding"/>
    <property type="evidence" value="ECO:0007669"/>
    <property type="project" value="UniProtKB-UniRule"/>
</dbReference>
<dbReference type="InterPro" id="IPR027483">
    <property type="entry name" value="PInositol-4-P-4/5-kinase_C_sf"/>
</dbReference>
<sequence length="918" mass="104953">MMTNHWNDAYLMTVILGSVSLVLTLATLILYSCGQRNSRTGGGKNPYVMLTLGLLLLKVIICIHLIVSISNIEENSLLCQLEGMSMIFVKFTASAYYFSLAHLVLKASVMFNPGEMKSKNYHIYSIIFGLSVAVIALILDDIGITIFNSCGTARGSLHEISYGIMIFIIWPYILFSAIVLILKWRKEKLMDSQKNLYLIHILGVCTYTISILPIVIVHYLSFAIPYLSGFTSGGVSNVFRLISLALFCLSGAIFSIFRLMFCFSLRSILKNMKQRKWKCDDKYDYFLKDHNNPEGLPSESPNTLNSDSKTLTESPKKVTSMKSGVNKLDNSFINLTSRETFNNLIGTYSAITLILKNIYEKYYVDSSFAEMVDGLSNQSYSYPSCAMDKVRQYFKLSELPDNIRGDFNNFLETENPLADLECEITEYASALFQNIRTINSLSRESLYGSLNPRANKKILLKSFEKTSAKGGKPLIKTHDKRFLIKEISEEERDFFLSLVKEYHSHLNNNPRSLLAKIYGCFSIRVNNKNKVYHILMENLDPLDDEHILFKYDMKFSTVNRKEINSNNTIRAIKNTFLKQLPWAKELFDFPEEGLEEGKSNTRTSGGYKTALKKNELKPIDERSSEDEAPEPKEESKQDPDAEESETFFDMKKVLQDNSGTKKTFRKEGRTCSEVADPINTRFSSQTRKNKMKKGMSRVYSRVSYSSLHYEEEETVDPSTLKKLGLLKDEDFTRLHKALFVNMDCKMEVEMLNSSLGKDVKFLTDLNIMDYSLFVVILQAPNVDPILRGSNNTTNDSDSEEEVRSLKNNSELTKAISSLAASNKYVLYSRKRNFIYLVGLIDYLQKYIRKKKLERLGKQIVAFNNLNEGDNDFSCQPPEQYSVRFMEKGTQVFIVSDDHESSEEEDQGDIIQNCRRRLV</sequence>
<comment type="caution">
    <text evidence="5">The sequence shown here is derived from an EMBL/GenBank/DDBJ whole genome shotgun (WGS) entry which is preliminary data.</text>
</comment>